<dbReference type="Proteomes" id="UP000275281">
    <property type="component" value="Unassembled WGS sequence"/>
</dbReference>
<reference evidence="3 4" key="1">
    <citation type="submission" date="2018-11" db="EMBL/GenBank/DDBJ databases">
        <authorList>
            <person name="Ye M.-Q."/>
            <person name="Du Z.-J."/>
        </authorList>
    </citation>
    <scope>NUCLEOTIDE SEQUENCE [LARGE SCALE GENOMIC DNA]</scope>
    <source>
        <strain evidence="3 4">U0105</strain>
    </source>
</reference>
<dbReference type="PANTHER" id="PTHR12558:SF13">
    <property type="entry name" value="CELL DIVISION CYCLE PROTEIN 27 HOMOLOG"/>
    <property type="match status" value="1"/>
</dbReference>
<dbReference type="RefSeq" id="WP_124026191.1">
    <property type="nucleotide sequence ID" value="NZ_JBHRSN010000005.1"/>
</dbReference>
<dbReference type="PROSITE" id="PS50005">
    <property type="entry name" value="TPR"/>
    <property type="match status" value="4"/>
</dbReference>
<feature type="chain" id="PRO_5018249065" evidence="2">
    <location>
        <begin position="23"/>
        <end position="929"/>
    </location>
</feature>
<feature type="repeat" description="TPR" evidence="1">
    <location>
        <begin position="193"/>
        <end position="226"/>
    </location>
</feature>
<feature type="repeat" description="TPR" evidence="1">
    <location>
        <begin position="642"/>
        <end position="675"/>
    </location>
</feature>
<feature type="repeat" description="TPR" evidence="1">
    <location>
        <begin position="540"/>
        <end position="573"/>
    </location>
</feature>
<protein>
    <submittedName>
        <fullName evidence="3">PEP-CTERM system TPR-repeat protein PrsT</fullName>
    </submittedName>
</protein>
<comment type="caution">
    <text evidence="3">The sequence shown here is derived from an EMBL/GenBank/DDBJ whole genome shotgun (WGS) entry which is preliminary data.</text>
</comment>
<feature type="repeat" description="TPR" evidence="1">
    <location>
        <begin position="438"/>
        <end position="471"/>
    </location>
</feature>
<evidence type="ECO:0000313" key="4">
    <source>
        <dbReference type="Proteomes" id="UP000275281"/>
    </source>
</evidence>
<keyword evidence="4" id="KW-1185">Reference proteome</keyword>
<dbReference type="NCBIfam" id="TIGR02917">
    <property type="entry name" value="PEP_TPR_lipo"/>
    <property type="match status" value="1"/>
</dbReference>
<dbReference type="OrthoDB" id="6110507at2"/>
<organism evidence="3 4">
    <name type="scientific">Alteromonas sediminis</name>
    <dbReference type="NCBI Taxonomy" id="2259342"/>
    <lineage>
        <taxon>Bacteria</taxon>
        <taxon>Pseudomonadati</taxon>
        <taxon>Pseudomonadota</taxon>
        <taxon>Gammaproteobacteria</taxon>
        <taxon>Alteromonadales</taxon>
        <taxon>Alteromonadaceae</taxon>
        <taxon>Alteromonas/Salinimonas group</taxon>
        <taxon>Alteromonas</taxon>
    </lineage>
</organism>
<dbReference type="EMBL" id="RPOK01000001">
    <property type="protein sequence ID" value="RPJ68189.1"/>
    <property type="molecule type" value="Genomic_DNA"/>
</dbReference>
<dbReference type="PROSITE" id="PS50293">
    <property type="entry name" value="TPR_REGION"/>
    <property type="match status" value="1"/>
</dbReference>
<name>A0A3N5Y9X6_9ALTE</name>
<accession>A0A3N5Y9X6</accession>
<evidence type="ECO:0000313" key="3">
    <source>
        <dbReference type="EMBL" id="RPJ68189.1"/>
    </source>
</evidence>
<keyword evidence="2" id="KW-0732">Signal</keyword>
<dbReference type="PANTHER" id="PTHR12558">
    <property type="entry name" value="CELL DIVISION CYCLE 16,23,27"/>
    <property type="match status" value="1"/>
</dbReference>
<dbReference type="InterPro" id="IPR014266">
    <property type="entry name" value="PEP-CTERM_TPR_PrsT"/>
</dbReference>
<evidence type="ECO:0000256" key="2">
    <source>
        <dbReference type="SAM" id="SignalP"/>
    </source>
</evidence>
<dbReference type="Pfam" id="PF14559">
    <property type="entry name" value="TPR_19"/>
    <property type="match status" value="4"/>
</dbReference>
<dbReference type="SMART" id="SM00028">
    <property type="entry name" value="TPR"/>
    <property type="match status" value="11"/>
</dbReference>
<evidence type="ECO:0000256" key="1">
    <source>
        <dbReference type="PROSITE-ProRule" id="PRU00339"/>
    </source>
</evidence>
<feature type="signal peptide" evidence="2">
    <location>
        <begin position="1"/>
        <end position="22"/>
    </location>
</feature>
<dbReference type="AlphaFoldDB" id="A0A3N5Y9X6"/>
<dbReference type="InterPro" id="IPR019734">
    <property type="entry name" value="TPR_rpt"/>
</dbReference>
<dbReference type="InterPro" id="IPR011990">
    <property type="entry name" value="TPR-like_helical_dom_sf"/>
</dbReference>
<dbReference type="Gene3D" id="1.25.40.10">
    <property type="entry name" value="Tetratricopeptide repeat domain"/>
    <property type="match status" value="4"/>
</dbReference>
<sequence length="929" mass="104364">MVRVIFLQFCTAFYLLSGNGFAQTKDDYETALESFQKQDFSEAYIYLKNALQGDPEHLPSKILMGEVLLTRGLPFDAFIEINEAIAMGADVNLTSVPLAKALYLLERYEEVFQISEQPLIPQNRKALMLVKADSHYQLNNVTSALALLERANQNHPDDVDILSALADFHLRQNDLAAAKGFLDKAMQQKDEHFKTEYLLGQYYQAMNQLDSALNHYRKAYQLNARDLPLKRSLVNANLRAGNVTQAQQLNDELLAETPNDPFALLIKGRLLMMNDQEESAQAVFSEVDSLMSRLPSDVKAQKSELLLVSALSSFSLGNFEGVAAQLEAYIEDNTPDSNQLSMLVSAYLNTEQADRAITLLEKFPDVVSQSAPLSGQLCELYISTKQFLRCRRLINDLKQIHGNNGQIAFIEAGLLIAENKNQQAIELLNHYFYNSDNQDIASLFSTAYRSLGQYDQAIDSLNRALSLSPENQELLILKSNLLIAKGQLDEAANTLAPLLRSLTPPYPARLNNAKLLFLQKKSDSALIELEKLTTSHPQKADALLLKGRVLASKARYDEALEAFNKALTITPDSRYAYELIARLFVEQEEHKKALSTLDTLLKQNRLEPRYLQAKAEVLLAMGQNDEASRQLNILYGIWREQPEYLFSLSQLQTRAQDSANALRSIKTAVEIEPDNLAYKLELIRVSLIENALDDAKKRTTELLKTHPKHASVLILAAQTESALGNIENANTYHLKAFFAQPDNQVAAFHAYQQAIAGSQQQPIIKTLESVLTQAPSLHFQRSLLARLFMQNQAFSKAQYHWLYLLDNAALDDKSDIHFQLARSLMTTDSAEAKKHVQKASSLQPQKAQYLSLLGWLQFQEQAYEKALKTLRDAGALDSVNPTNKYRLASVLIALGRNKEANAELSRALASDLFFPERNDAEQLLQQTRS</sequence>
<proteinExistence type="predicted"/>
<gene>
    <name evidence="3" type="primary">prsT</name>
    <name evidence="3" type="ORF">DRW07_01915</name>
</gene>
<dbReference type="SUPFAM" id="SSF48452">
    <property type="entry name" value="TPR-like"/>
    <property type="match status" value="3"/>
</dbReference>
<keyword evidence="1" id="KW-0802">TPR repeat</keyword>